<comment type="caution">
    <text evidence="1">The sequence shown here is derived from an EMBL/GenBank/DDBJ whole genome shotgun (WGS) entry which is preliminary data.</text>
</comment>
<dbReference type="SUPFAM" id="SSF48452">
    <property type="entry name" value="TPR-like"/>
    <property type="match status" value="1"/>
</dbReference>
<reference evidence="1" key="1">
    <citation type="submission" date="2022-11" db="EMBL/GenBank/DDBJ databases">
        <title>WGS of Natronobacillus azotifigens 24KS-1, an anaerobic diazotrophic haloalkaliphile from soda-rich habitats.</title>
        <authorList>
            <person name="Sorokin D.Y."/>
            <person name="Merkel A.Y."/>
        </authorList>
    </citation>
    <scope>NUCLEOTIDE SEQUENCE</scope>
    <source>
        <strain evidence="1">24KS-1</strain>
    </source>
</reference>
<sequence length="425" mass="50299">MTSNLFNSVGLEIRLNREEASMPCRETAIIEEASIRNIQQSKEVAKYLGNGRDNSAHQLNNQQIFEMCNEWFKFILRGKIKEVEEFLPIIENNKDKIQAIGFSRMIDVHMLSYYVQKKMTDKAKIQYETLQHLFSSLKGTEIYYWFKFSGDYYYFLVAYSDAQNAYVQAEKMIEHDIGIDIEEEMDLYYLRALTASRLKKTHICFSYAEKALTYYDKELHLVRIAECHILLGIAYVRIGEPINAKEHYFTALEIGERLNSRYILDLCNQNLGRLADKTLDYKNAVYYYTKCYQSHKNSDNEEELIPISSLMKAHYEQGDLKTAEKWLQKGINLSEKLKFSNSIYLYEFRVYYHLIKGFDDSFESLMLNEVIPFLQRRKLLYEEHIYLKILADYYFFEAKKYKLSANCYNDALHSLAKLKRKKVIS</sequence>
<dbReference type="InterPro" id="IPR019734">
    <property type="entry name" value="TPR_rpt"/>
</dbReference>
<dbReference type="Gene3D" id="1.25.40.10">
    <property type="entry name" value="Tetratricopeptide repeat domain"/>
    <property type="match status" value="1"/>
</dbReference>
<proteinExistence type="predicted"/>
<evidence type="ECO:0000313" key="1">
    <source>
        <dbReference type="EMBL" id="MCZ0703182.1"/>
    </source>
</evidence>
<dbReference type="AlphaFoldDB" id="A0A9J6RCV8"/>
<dbReference type="Proteomes" id="UP001084197">
    <property type="component" value="Unassembled WGS sequence"/>
</dbReference>
<dbReference type="InterPro" id="IPR011990">
    <property type="entry name" value="TPR-like_helical_dom_sf"/>
</dbReference>
<name>A0A9J6RCV8_9BACI</name>
<protein>
    <recommendedName>
        <fullName evidence="3">Tetratricopeptide repeat protein</fullName>
    </recommendedName>
</protein>
<dbReference type="SMART" id="SM00028">
    <property type="entry name" value="TPR"/>
    <property type="match status" value="4"/>
</dbReference>
<dbReference type="EMBL" id="JAPRAT010000013">
    <property type="protein sequence ID" value="MCZ0703182.1"/>
    <property type="molecule type" value="Genomic_DNA"/>
</dbReference>
<organism evidence="1 2">
    <name type="scientific">Natronobacillus azotifigens</name>
    <dbReference type="NCBI Taxonomy" id="472978"/>
    <lineage>
        <taxon>Bacteria</taxon>
        <taxon>Bacillati</taxon>
        <taxon>Bacillota</taxon>
        <taxon>Bacilli</taxon>
        <taxon>Bacillales</taxon>
        <taxon>Bacillaceae</taxon>
        <taxon>Natronobacillus</taxon>
    </lineage>
</organism>
<evidence type="ECO:0008006" key="3">
    <source>
        <dbReference type="Google" id="ProtNLM"/>
    </source>
</evidence>
<accession>A0A9J6RCV8</accession>
<dbReference type="RefSeq" id="WP_268779952.1">
    <property type="nucleotide sequence ID" value="NZ_JAPRAT010000013.1"/>
</dbReference>
<gene>
    <name evidence="1" type="ORF">OWO01_08155</name>
</gene>
<evidence type="ECO:0000313" key="2">
    <source>
        <dbReference type="Proteomes" id="UP001084197"/>
    </source>
</evidence>
<keyword evidence="2" id="KW-1185">Reference proteome</keyword>